<evidence type="ECO:0000256" key="1">
    <source>
        <dbReference type="SAM" id="Phobius"/>
    </source>
</evidence>
<proteinExistence type="predicted"/>
<keyword evidence="1" id="KW-0812">Transmembrane</keyword>
<keyword evidence="1" id="KW-1133">Transmembrane helix</keyword>
<feature type="transmembrane region" description="Helical" evidence="1">
    <location>
        <begin position="192"/>
        <end position="211"/>
    </location>
</feature>
<evidence type="ECO:0000313" key="2">
    <source>
        <dbReference type="EMBL" id="SHE51001.1"/>
    </source>
</evidence>
<keyword evidence="3" id="KW-1185">Reference proteome</keyword>
<dbReference type="RefSeq" id="WP_073247850.1">
    <property type="nucleotide sequence ID" value="NZ_FQVG01000006.1"/>
</dbReference>
<evidence type="ECO:0000313" key="3">
    <source>
        <dbReference type="Proteomes" id="UP000184423"/>
    </source>
</evidence>
<dbReference type="Proteomes" id="UP000184423">
    <property type="component" value="Unassembled WGS sequence"/>
</dbReference>
<name>A0A1M4U2F7_9CLOT</name>
<gene>
    <name evidence="2" type="ORF">SAMN02746091_00541</name>
</gene>
<organism evidence="2 3">
    <name type="scientific">Caloramator proteoclasticus DSM 10124</name>
    <dbReference type="NCBI Taxonomy" id="1121262"/>
    <lineage>
        <taxon>Bacteria</taxon>
        <taxon>Bacillati</taxon>
        <taxon>Bacillota</taxon>
        <taxon>Clostridia</taxon>
        <taxon>Eubacteriales</taxon>
        <taxon>Clostridiaceae</taxon>
        <taxon>Caloramator</taxon>
    </lineage>
</organism>
<feature type="transmembrane region" description="Helical" evidence="1">
    <location>
        <begin position="223"/>
        <end position="242"/>
    </location>
</feature>
<feature type="transmembrane region" description="Helical" evidence="1">
    <location>
        <begin position="12"/>
        <end position="28"/>
    </location>
</feature>
<dbReference type="EMBL" id="FQVG01000006">
    <property type="protein sequence ID" value="SHE51001.1"/>
    <property type="molecule type" value="Genomic_DNA"/>
</dbReference>
<feature type="transmembrane region" description="Helical" evidence="1">
    <location>
        <begin position="254"/>
        <end position="271"/>
    </location>
</feature>
<feature type="transmembrane region" description="Helical" evidence="1">
    <location>
        <begin position="34"/>
        <end position="52"/>
    </location>
</feature>
<accession>A0A1M4U2F7</accession>
<protein>
    <submittedName>
        <fullName evidence="2">Uncharacterized protein</fullName>
    </submittedName>
</protein>
<dbReference type="AlphaFoldDB" id="A0A1M4U2F7"/>
<reference evidence="3" key="1">
    <citation type="submission" date="2016-11" db="EMBL/GenBank/DDBJ databases">
        <authorList>
            <person name="Varghese N."/>
            <person name="Submissions S."/>
        </authorList>
    </citation>
    <scope>NUCLEOTIDE SEQUENCE [LARGE SCALE GENOMIC DNA]</scope>
    <source>
        <strain evidence="3">DSM 10124</strain>
    </source>
</reference>
<sequence length="272" mass="31288">MYRASKNAKIESLLLIMFGISIGIFPLLSGKTIGAESILTCILVVALGIYMYKRVNRLRVIIHNDRIEYFGESNKSDKVIYFNNIYLVETVNKSGAFLTFIVDKYKEGGRWIIRGTFPQATEKEMGRDKDIKLDFKKSLCIDSRKIENSREIVEIICSKISKNRVSEGTEYYIKGIKKEESDEGKDDKVNNLIYKIIMSINLIGLLIVLMFLEGKSPILKNVYFKISTFIIFLINGVYSLYLRVKYKNNKSYKIIFNIGIIISILVISLMFT</sequence>
<keyword evidence="1" id="KW-0472">Membrane</keyword>